<name>A0A6C0KYR1_9ZZZZ</name>
<accession>A0A6C0KYR1</accession>
<dbReference type="AlphaFoldDB" id="A0A6C0KYR1"/>
<dbReference type="EMBL" id="MN740991">
    <property type="protein sequence ID" value="QHU21644.1"/>
    <property type="molecule type" value="Genomic_DNA"/>
</dbReference>
<evidence type="ECO:0000313" key="1">
    <source>
        <dbReference type="EMBL" id="QHU21644.1"/>
    </source>
</evidence>
<reference evidence="1" key="1">
    <citation type="journal article" date="2020" name="Nature">
        <title>Giant virus diversity and host interactions through global metagenomics.</title>
        <authorList>
            <person name="Schulz F."/>
            <person name="Roux S."/>
            <person name="Paez-Espino D."/>
            <person name="Jungbluth S."/>
            <person name="Walsh D.A."/>
            <person name="Denef V.J."/>
            <person name="McMahon K.D."/>
            <person name="Konstantinidis K.T."/>
            <person name="Eloe-Fadrosh E.A."/>
            <person name="Kyrpides N.C."/>
            <person name="Woyke T."/>
        </authorList>
    </citation>
    <scope>NUCLEOTIDE SEQUENCE</scope>
    <source>
        <strain evidence="1">GVMAG-S-3300013094-109</strain>
    </source>
</reference>
<sequence length="171" mass="20295">MNPAVKKRILAEIVYIKENMHLYNATLLDYKLGNKESYVEVITPNSNTLTFTLPFDYPFKGPSLLTFNGENYRKLLNKMPKRVRYLYENPNDIYYNEKCKIKHFSRPDCLCCSNLLCPENWSPACRIYSVLNEINQHNELKSQIKYKLSFNLIIEKFKINPDIVRFVYSFL</sequence>
<dbReference type="SUPFAM" id="SSF54495">
    <property type="entry name" value="UBC-like"/>
    <property type="match status" value="1"/>
</dbReference>
<dbReference type="InterPro" id="IPR016135">
    <property type="entry name" value="UBQ-conjugating_enzyme/RWD"/>
</dbReference>
<organism evidence="1">
    <name type="scientific">viral metagenome</name>
    <dbReference type="NCBI Taxonomy" id="1070528"/>
    <lineage>
        <taxon>unclassified sequences</taxon>
        <taxon>metagenomes</taxon>
        <taxon>organismal metagenomes</taxon>
    </lineage>
</organism>
<proteinExistence type="predicted"/>
<protein>
    <submittedName>
        <fullName evidence="1">Uncharacterized protein</fullName>
    </submittedName>
</protein>